<dbReference type="Proteomes" id="UP000570823">
    <property type="component" value="Unassembled WGS sequence"/>
</dbReference>
<comment type="catalytic activity">
    <reaction evidence="6">
        <text>Endonucleolytic cleavage of RNA, removing 5'-extranucleotides from tRNA precursor.</text>
        <dbReference type="EC" id="3.1.26.5"/>
    </reaction>
</comment>
<dbReference type="GO" id="GO:0005737">
    <property type="term" value="C:cytoplasm"/>
    <property type="evidence" value="ECO:0007669"/>
    <property type="project" value="UniProtKB-SubCell"/>
</dbReference>
<dbReference type="InterPro" id="IPR023539">
    <property type="entry name" value="RNase_P_comp-3_arc"/>
</dbReference>
<evidence type="ECO:0000256" key="4">
    <source>
        <dbReference type="ARBA" id="ARBA00022759"/>
    </source>
</evidence>
<keyword evidence="3 6" id="KW-0540">Nuclease</keyword>
<keyword evidence="5 6" id="KW-0378">Hydrolase</keyword>
<evidence type="ECO:0000256" key="1">
    <source>
        <dbReference type="ARBA" id="ARBA00022490"/>
    </source>
</evidence>
<evidence type="ECO:0000313" key="8">
    <source>
        <dbReference type="Proteomes" id="UP000570823"/>
    </source>
</evidence>
<dbReference type="EC" id="3.1.26.5" evidence="6"/>
<organism evidence="7 8">
    <name type="scientific">Methanofollis tationis</name>
    <dbReference type="NCBI Taxonomy" id="81417"/>
    <lineage>
        <taxon>Archaea</taxon>
        <taxon>Methanobacteriati</taxon>
        <taxon>Methanobacteriota</taxon>
        <taxon>Stenosarchaea group</taxon>
        <taxon>Methanomicrobia</taxon>
        <taxon>Methanomicrobiales</taxon>
        <taxon>Methanomicrobiaceae</taxon>
        <taxon>Methanofollis</taxon>
    </lineage>
</organism>
<dbReference type="SUPFAM" id="SSF89550">
    <property type="entry name" value="PHP domain-like"/>
    <property type="match status" value="1"/>
</dbReference>
<accession>A0A7K4HNM6</accession>
<evidence type="ECO:0000313" key="7">
    <source>
        <dbReference type="EMBL" id="NVO66864.1"/>
    </source>
</evidence>
<dbReference type="GO" id="GO:0004526">
    <property type="term" value="F:ribonuclease P activity"/>
    <property type="evidence" value="ECO:0007669"/>
    <property type="project" value="UniProtKB-UniRule"/>
</dbReference>
<evidence type="ECO:0000256" key="6">
    <source>
        <dbReference type="HAMAP-Rule" id="MF_00756"/>
    </source>
</evidence>
<comment type="similarity">
    <text evidence="6">Belongs to the eukaryotic/archaeal RNase P protein component 3 family.</text>
</comment>
<dbReference type="HAMAP" id="MF_00756">
    <property type="entry name" value="RNase_P_3"/>
    <property type="match status" value="1"/>
</dbReference>
<keyword evidence="2 6" id="KW-0819">tRNA processing</keyword>
<name>A0A7K4HNM6_9EURY</name>
<dbReference type="EMBL" id="JABXWR010000001">
    <property type="protein sequence ID" value="NVO66864.1"/>
    <property type="molecule type" value="Genomic_DNA"/>
</dbReference>
<gene>
    <name evidence="6" type="primary">rnp3</name>
    <name evidence="7" type="ORF">HWN36_05980</name>
</gene>
<dbReference type="Pfam" id="PF01876">
    <property type="entry name" value="RNase_P_p30"/>
    <property type="match status" value="1"/>
</dbReference>
<keyword evidence="4 6" id="KW-0255">Endonuclease</keyword>
<dbReference type="InterPro" id="IPR002738">
    <property type="entry name" value="RNase_P_p30"/>
</dbReference>
<reference evidence="7 8" key="1">
    <citation type="submission" date="2020-06" db="EMBL/GenBank/DDBJ databases">
        <title>Methanofollis fontis sp. nov., a methanogen isolated from marine sediments near a cold seep at Four-Way Closure Ridge offshore southwestern Taiwan.</title>
        <authorList>
            <person name="Chen S.-C."/>
            <person name="Teng N.-H."/>
            <person name="Lin Y.-S."/>
            <person name="Lai M.-C."/>
            <person name="Chen H.-H."/>
            <person name="Wang C.-C."/>
        </authorList>
    </citation>
    <scope>NUCLEOTIDE SEQUENCE [LARGE SCALE GENOMIC DNA]</scope>
    <source>
        <strain evidence="7 8">DSM 2702</strain>
    </source>
</reference>
<evidence type="ECO:0000256" key="5">
    <source>
        <dbReference type="ARBA" id="ARBA00022801"/>
    </source>
</evidence>
<dbReference type="Gene3D" id="3.20.20.140">
    <property type="entry name" value="Metal-dependent hydrolases"/>
    <property type="match status" value="1"/>
</dbReference>
<keyword evidence="8" id="KW-1185">Reference proteome</keyword>
<sequence length="211" mass="22146">MAYADACVHPCPAGDTSLPRMALEARELGFATIVSTGGSGEFFGVRAVQGVVIGARTFKDVVKAVRRAPEAALVAVCAGDESFTRSAVSLGGVHVLKGVHQGPKNAFDHVAARTAGERGVAVEIDLAPIVALRGRDRQRVLACYADILFLHRRYGFPLCIASNARSVLDQRSVRDAVGLCSLFGMDGDEAGAALSSVEGLLDRPETVRVVA</sequence>
<dbReference type="GO" id="GO:0030677">
    <property type="term" value="C:ribonuclease P complex"/>
    <property type="evidence" value="ECO:0007669"/>
    <property type="project" value="UniProtKB-UniRule"/>
</dbReference>
<comment type="subunit">
    <text evidence="6">Consists of a catalytic RNA component and at least 4-5 protein subunits.</text>
</comment>
<comment type="caution">
    <text evidence="7">The sequence shown here is derived from an EMBL/GenBank/DDBJ whole genome shotgun (WGS) entry which is preliminary data.</text>
</comment>
<dbReference type="InterPro" id="IPR016195">
    <property type="entry name" value="Pol/histidinol_Pase-like"/>
</dbReference>
<dbReference type="AlphaFoldDB" id="A0A7K4HNM6"/>
<evidence type="ECO:0000256" key="3">
    <source>
        <dbReference type="ARBA" id="ARBA00022722"/>
    </source>
</evidence>
<protein>
    <recommendedName>
        <fullName evidence="6">Ribonuclease P protein component 3</fullName>
        <shortName evidence="6">RNase P component 3</shortName>
        <ecNumber evidence="6">3.1.26.5</ecNumber>
    </recommendedName>
    <alternativeName>
        <fullName evidence="6">Rpp30</fullName>
    </alternativeName>
</protein>
<dbReference type="RefSeq" id="WP_176788515.1">
    <property type="nucleotide sequence ID" value="NZ_JABXWR010000001.1"/>
</dbReference>
<comment type="subcellular location">
    <subcellularLocation>
        <location evidence="6">Cytoplasm</location>
    </subcellularLocation>
</comment>
<dbReference type="OrthoDB" id="85765at2157"/>
<proteinExistence type="inferred from homology"/>
<comment type="function">
    <text evidence="6">Part of ribonuclease P, a protein complex that generates mature tRNA molecules by cleaving their 5'-ends.</text>
</comment>
<dbReference type="GO" id="GO:0001682">
    <property type="term" value="P:tRNA 5'-leader removal"/>
    <property type="evidence" value="ECO:0007669"/>
    <property type="project" value="UniProtKB-UniRule"/>
</dbReference>
<evidence type="ECO:0000256" key="2">
    <source>
        <dbReference type="ARBA" id="ARBA00022694"/>
    </source>
</evidence>
<keyword evidence="1 6" id="KW-0963">Cytoplasm</keyword>